<dbReference type="Gene3D" id="1.20.58.1370">
    <property type="match status" value="1"/>
</dbReference>
<evidence type="ECO:0000313" key="14">
    <source>
        <dbReference type="Proteomes" id="UP000075809"/>
    </source>
</evidence>
<feature type="domain" description="JmjC" evidence="12">
    <location>
        <begin position="206"/>
        <end position="371"/>
    </location>
</feature>
<dbReference type="Gene3D" id="2.60.120.650">
    <property type="entry name" value="Cupin"/>
    <property type="match status" value="1"/>
</dbReference>
<dbReference type="GO" id="GO:0000978">
    <property type="term" value="F:RNA polymerase II cis-regulatory region sequence-specific DNA binding"/>
    <property type="evidence" value="ECO:0007669"/>
    <property type="project" value="TreeGrafter"/>
</dbReference>
<evidence type="ECO:0000256" key="11">
    <source>
        <dbReference type="ARBA" id="ARBA00034483"/>
    </source>
</evidence>
<dbReference type="InterPro" id="IPR048560">
    <property type="entry name" value="KDM6A_B-like_GATAL"/>
</dbReference>
<comment type="subcellular location">
    <subcellularLocation>
        <location evidence="2">Nucleus</location>
    </subcellularLocation>
</comment>
<accession>A0A151X0V4</accession>
<evidence type="ECO:0000256" key="4">
    <source>
        <dbReference type="ARBA" id="ARBA00022723"/>
    </source>
</evidence>
<evidence type="ECO:0000259" key="12">
    <source>
        <dbReference type="PROSITE" id="PS51184"/>
    </source>
</evidence>
<dbReference type="InterPro" id="IPR003347">
    <property type="entry name" value="JmjC_dom"/>
</dbReference>
<comment type="similarity">
    <text evidence="11">Belongs to the UTX family.</text>
</comment>
<keyword evidence="14" id="KW-1185">Reference proteome</keyword>
<dbReference type="EMBL" id="KQ982601">
    <property type="protein sequence ID" value="KYQ53998.1"/>
    <property type="molecule type" value="Genomic_DNA"/>
</dbReference>
<dbReference type="Pfam" id="PF02373">
    <property type="entry name" value="JmjC"/>
    <property type="match status" value="1"/>
</dbReference>
<protein>
    <submittedName>
        <fullName evidence="13">Lysine-specific demethylase 6A</fullName>
    </submittedName>
</protein>
<dbReference type="GO" id="GO:0071558">
    <property type="term" value="F:histone H3K27me2/H3K27me3 demethylase activity"/>
    <property type="evidence" value="ECO:0007669"/>
    <property type="project" value="TreeGrafter"/>
</dbReference>
<dbReference type="InterPro" id="IPR048562">
    <property type="entry name" value="KDM6A_B-like_C-hel"/>
</dbReference>
<dbReference type="InterPro" id="IPR051630">
    <property type="entry name" value="Corepressor-Demethylase"/>
</dbReference>
<keyword evidence="13" id="KW-0808">Transferase</keyword>
<dbReference type="Pfam" id="PF21326">
    <property type="entry name" value="KDM6_GATAL"/>
    <property type="match status" value="1"/>
</dbReference>
<dbReference type="PANTHER" id="PTHR14017">
    <property type="entry name" value="LYSINE-SPECIFIC DEMETHYLASE"/>
    <property type="match status" value="1"/>
</dbReference>
<evidence type="ECO:0000256" key="9">
    <source>
        <dbReference type="ARBA" id="ARBA00023004"/>
    </source>
</evidence>
<dbReference type="AlphaFoldDB" id="A0A151X0V4"/>
<dbReference type="InterPro" id="IPR046941">
    <property type="entry name" value="KDM6_GATAL_sf"/>
</dbReference>
<keyword evidence="10" id="KW-0539">Nucleus</keyword>
<dbReference type="GO" id="GO:0032259">
    <property type="term" value="P:methylation"/>
    <property type="evidence" value="ECO:0007669"/>
    <property type="project" value="UniProtKB-KW"/>
</dbReference>
<evidence type="ECO:0000256" key="5">
    <source>
        <dbReference type="ARBA" id="ARBA00022833"/>
    </source>
</evidence>
<gene>
    <name evidence="13" type="ORF">ALC60_07074</name>
</gene>
<dbReference type="Gene3D" id="2.10.110.20">
    <property type="match status" value="1"/>
</dbReference>
<dbReference type="PROSITE" id="PS51184">
    <property type="entry name" value="JMJC"/>
    <property type="match status" value="1"/>
</dbReference>
<keyword evidence="5" id="KW-0862">Zinc</keyword>
<keyword evidence="6" id="KW-0156">Chromatin regulator</keyword>
<evidence type="ECO:0000256" key="2">
    <source>
        <dbReference type="ARBA" id="ARBA00004123"/>
    </source>
</evidence>
<dbReference type="Pfam" id="PF21322">
    <property type="entry name" value="KDM6_C-hel"/>
    <property type="match status" value="1"/>
</dbReference>
<feature type="non-terminal residue" evidence="13">
    <location>
        <position position="1"/>
    </location>
</feature>
<evidence type="ECO:0000313" key="13">
    <source>
        <dbReference type="EMBL" id="KYQ53998.1"/>
    </source>
</evidence>
<dbReference type="STRING" id="64791.A0A151X0V4"/>
<sequence>RQLKQEISLSMDASTILKACKDAGMNEVPKCSLVNDCLPLDPPKQQLTKAELSPQIKRYHINDMEEAYHSKLQEFCLTHPIVMIHGLTEALKINLTSFSTGTLVETNPSKRVEIREQVKYASEENWDRNQKKKIWKYFNHMSSMTIREYANYQAQTILDDYKENTYGNVSTSDKLDQISKDKVKQKSFKTETVKFATNVDLSNANKWKLQLNELTKLPPFLRVVNWDNNMLTHVGHNILGMNTIQLYMKVPGCRTPGHQENNNFCSVNINVGPDDCEWFAVPHEYWGVIHSLCNQNGINYLSDSWWPPDLDVLHKNNIPVYKFHQKPSDIVWVNVGCVHWVYAVGWCNNVAWNVGPFTARQYELAIERYEWNKVQKFKSIVPMVQLSWRLARKTIVLDQQLFHLIKNCLKQTMIYNYLIFEFLKDKGVKIQYDNQLKKEKTHYCQDCKTEVFNILFCKEEEKKFMVYCIDCALKKSPSLKGFDCWKKYRMKKLMKIYDNFTCS</sequence>
<keyword evidence="9" id="KW-0408">Iron</keyword>
<comment type="cofactor">
    <cofactor evidence="1">
        <name>Fe(2+)</name>
        <dbReference type="ChEBI" id="CHEBI:29033"/>
    </cofactor>
</comment>
<dbReference type="SUPFAM" id="SSF51197">
    <property type="entry name" value="Clavaminate synthase-like"/>
    <property type="match status" value="1"/>
</dbReference>
<evidence type="ECO:0000256" key="1">
    <source>
        <dbReference type="ARBA" id="ARBA00001954"/>
    </source>
</evidence>
<keyword evidence="7" id="KW-0223">Dioxygenase</keyword>
<organism evidence="13 14">
    <name type="scientific">Mycetomoellerius zeteki</name>
    <dbReference type="NCBI Taxonomy" id="64791"/>
    <lineage>
        <taxon>Eukaryota</taxon>
        <taxon>Metazoa</taxon>
        <taxon>Ecdysozoa</taxon>
        <taxon>Arthropoda</taxon>
        <taxon>Hexapoda</taxon>
        <taxon>Insecta</taxon>
        <taxon>Pterygota</taxon>
        <taxon>Neoptera</taxon>
        <taxon>Endopterygota</taxon>
        <taxon>Hymenoptera</taxon>
        <taxon>Apocrita</taxon>
        <taxon>Aculeata</taxon>
        <taxon>Formicoidea</taxon>
        <taxon>Formicidae</taxon>
        <taxon>Myrmicinae</taxon>
        <taxon>Mycetomoellerius</taxon>
    </lineage>
</organism>
<dbReference type="GO" id="GO:0008168">
    <property type="term" value="F:methyltransferase activity"/>
    <property type="evidence" value="ECO:0007669"/>
    <property type="project" value="UniProtKB-KW"/>
</dbReference>
<keyword evidence="3" id="KW-0597">Phosphoprotein</keyword>
<dbReference type="GO" id="GO:0044666">
    <property type="term" value="C:MLL3/4 complex"/>
    <property type="evidence" value="ECO:0007669"/>
    <property type="project" value="TreeGrafter"/>
</dbReference>
<dbReference type="GO" id="GO:0046872">
    <property type="term" value="F:metal ion binding"/>
    <property type="evidence" value="ECO:0007669"/>
    <property type="project" value="UniProtKB-KW"/>
</dbReference>
<evidence type="ECO:0000256" key="6">
    <source>
        <dbReference type="ARBA" id="ARBA00022853"/>
    </source>
</evidence>
<proteinExistence type="inferred from homology"/>
<keyword evidence="8" id="KW-0560">Oxidoreductase</keyword>
<dbReference type="Proteomes" id="UP000075809">
    <property type="component" value="Unassembled WGS sequence"/>
</dbReference>
<keyword evidence="4" id="KW-0479">Metal-binding</keyword>
<evidence type="ECO:0000256" key="10">
    <source>
        <dbReference type="ARBA" id="ARBA00023242"/>
    </source>
</evidence>
<evidence type="ECO:0000256" key="8">
    <source>
        <dbReference type="ARBA" id="ARBA00023002"/>
    </source>
</evidence>
<evidence type="ECO:0000256" key="3">
    <source>
        <dbReference type="ARBA" id="ARBA00022553"/>
    </source>
</evidence>
<dbReference type="SMART" id="SM00558">
    <property type="entry name" value="JmjC"/>
    <property type="match status" value="1"/>
</dbReference>
<evidence type="ECO:0000256" key="7">
    <source>
        <dbReference type="ARBA" id="ARBA00022964"/>
    </source>
</evidence>
<dbReference type="GO" id="GO:0010468">
    <property type="term" value="P:regulation of gene expression"/>
    <property type="evidence" value="ECO:0007669"/>
    <property type="project" value="TreeGrafter"/>
</dbReference>
<reference evidence="13 14" key="1">
    <citation type="submission" date="2015-09" db="EMBL/GenBank/DDBJ databases">
        <title>Trachymyrmex zeteki WGS genome.</title>
        <authorList>
            <person name="Nygaard S."/>
            <person name="Hu H."/>
            <person name="Boomsma J."/>
            <person name="Zhang G."/>
        </authorList>
    </citation>
    <scope>NUCLEOTIDE SEQUENCE [LARGE SCALE GENOMIC DNA]</scope>
    <source>
        <strain evidence="13">Tzet28-1</strain>
        <tissue evidence="13">Whole body</tissue>
    </source>
</reference>
<keyword evidence="13" id="KW-0489">Methyltransferase</keyword>
<name>A0A151X0V4_9HYME</name>
<dbReference type="PANTHER" id="PTHR14017:SF1">
    <property type="entry name" value="LD02225P"/>
    <property type="match status" value="1"/>
</dbReference>
<dbReference type="GO" id="GO:0031490">
    <property type="term" value="F:chromatin DNA binding"/>
    <property type="evidence" value="ECO:0007669"/>
    <property type="project" value="TreeGrafter"/>
</dbReference>